<dbReference type="AlphaFoldDB" id="Q7NPF8"/>
<accession>Q7NPF8</accession>
<dbReference type="InParanoid" id="Q7NPF8"/>
<dbReference type="RefSeq" id="WP_011140101.1">
    <property type="nucleotide sequence ID" value="NC_005125.1"/>
</dbReference>
<name>Q7NPF8_GLOVI</name>
<dbReference type="Proteomes" id="UP000000557">
    <property type="component" value="Chromosome"/>
</dbReference>
<reference evidence="1 2" key="2">
    <citation type="journal article" date="2003" name="DNA Res.">
        <title>Complete genome structure of Gloeobacter violaceus PCC 7421, a cyanobacterium that lacks thylakoids (supplement).</title>
        <authorList>
            <person name="Nakamura Y."/>
            <person name="Kaneko T."/>
            <person name="Sato S."/>
            <person name="Mimuro M."/>
            <person name="Miyashita H."/>
            <person name="Tsuchiya T."/>
            <person name="Sasamoto S."/>
            <person name="Watanabe A."/>
            <person name="Kawashima K."/>
            <person name="Kishida Y."/>
            <person name="Kiyokawa C."/>
            <person name="Kohara M."/>
            <person name="Matsumoto M."/>
            <person name="Matsuno A."/>
            <person name="Nakazaki N."/>
            <person name="Shimpo S."/>
            <person name="Takeuchi C."/>
            <person name="Yamada M."/>
            <person name="Tabata S."/>
        </authorList>
    </citation>
    <scope>NUCLEOTIDE SEQUENCE [LARGE SCALE GENOMIC DNA]</scope>
    <source>
        <strain evidence="2">ATCC 29082 / PCC 7421</strain>
    </source>
</reference>
<dbReference type="EnsemblBacteria" id="BAC88038">
    <property type="protein sequence ID" value="BAC88038"/>
    <property type="gene ID" value="BAC88038"/>
</dbReference>
<dbReference type="EMBL" id="BA000045">
    <property type="protein sequence ID" value="BAC88038.1"/>
    <property type="molecule type" value="Genomic_DNA"/>
</dbReference>
<evidence type="ECO:0000313" key="2">
    <source>
        <dbReference type="Proteomes" id="UP000000557"/>
    </source>
</evidence>
<keyword evidence="2" id="KW-1185">Reference proteome</keyword>
<dbReference type="OrthoDB" id="9849899at2"/>
<dbReference type="KEGG" id="gvi:gll0097"/>
<evidence type="ECO:0000313" key="1">
    <source>
        <dbReference type="EMBL" id="BAC88038.1"/>
    </source>
</evidence>
<gene>
    <name evidence="1" type="ordered locus">gll0097</name>
</gene>
<protein>
    <submittedName>
        <fullName evidence="1">Gll0097 protein</fullName>
    </submittedName>
</protein>
<organism evidence="1 2">
    <name type="scientific">Gloeobacter violaceus (strain ATCC 29082 / PCC 7421)</name>
    <dbReference type="NCBI Taxonomy" id="251221"/>
    <lineage>
        <taxon>Bacteria</taxon>
        <taxon>Bacillati</taxon>
        <taxon>Cyanobacteriota</taxon>
        <taxon>Cyanophyceae</taxon>
        <taxon>Gloeobacterales</taxon>
        <taxon>Gloeobacteraceae</taxon>
        <taxon>Gloeobacter</taxon>
    </lineage>
</organism>
<proteinExistence type="predicted"/>
<dbReference type="PATRIC" id="fig|251221.4.peg.99"/>
<sequence>MSDVDRFKQAAGELVAEAAEVLDAYLAIDDRMFSWKNTFGWNDVSPLKPLVQPLIERLLAVSKQIKDLQGAAGELPEEIPEKAPLLGLFKVFANYVESLRFAVQTMGRVLEHIETRRLNGAEFKKTRYESDLLIYKSQIDKYQLYGEQLNTLIRQLR</sequence>
<reference evidence="1 2" key="1">
    <citation type="journal article" date="2003" name="DNA Res.">
        <title>Complete genome structure of Gloeobacter violaceus PCC 7421, a cyanobacterium that lacks thylakoids.</title>
        <authorList>
            <person name="Nakamura Y."/>
            <person name="Kaneko T."/>
            <person name="Sato S."/>
            <person name="Mimuro M."/>
            <person name="Miyashita H."/>
            <person name="Tsuchiya T."/>
            <person name="Sasamoto S."/>
            <person name="Watanabe A."/>
            <person name="Kawashima K."/>
            <person name="Kishida Y."/>
            <person name="Kiyokawa C."/>
            <person name="Kohara M."/>
            <person name="Matsumoto M."/>
            <person name="Matsuno A."/>
            <person name="Nakazaki N."/>
            <person name="Shimpo S."/>
            <person name="Takeuchi C."/>
            <person name="Yamada M."/>
            <person name="Tabata S."/>
        </authorList>
    </citation>
    <scope>NUCLEOTIDE SEQUENCE [LARGE SCALE GENOMIC DNA]</scope>
    <source>
        <strain evidence="2">ATCC 29082 / PCC 7421</strain>
    </source>
</reference>
<dbReference type="HOGENOM" id="CLU_1675424_0_0_3"/>